<accession>A0ABM8B1W6</accession>
<dbReference type="Gene3D" id="3.40.50.300">
    <property type="entry name" value="P-loop containing nucleotide triphosphate hydrolases"/>
    <property type="match status" value="1"/>
</dbReference>
<dbReference type="RefSeq" id="WP_281760316.1">
    <property type="nucleotide sequence ID" value="NZ_AP026709.1"/>
</dbReference>
<keyword evidence="3" id="KW-1185">Reference proteome</keyword>
<dbReference type="CDD" id="cd03116">
    <property type="entry name" value="MobB"/>
    <property type="match status" value="1"/>
</dbReference>
<sequence length="179" mass="19915">MQPQIICVVGKKKSGKTTFIEKLLPELKALGVAVGAIKHDAHSFEMDHEGKDSWRLKKAGAETVVISSPDRIAMIRSVDHEHTLPELAESLFPGKHMILTEGYFSSDSPKVEVHRGDVHQNPLCTRQNQEDRNIIAMVTDRGVDADVPKFGLDDAKEVAGFLARKYLGWVHSGMWNSDE</sequence>
<reference evidence="2 3" key="1">
    <citation type="submission" date="2022-08" db="EMBL/GenBank/DDBJ databases">
        <title>Genome Sequence of the sulphate-reducing bacterium, Pseudodesulfovibrio sp. SYK.</title>
        <authorList>
            <person name="Kondo R."/>
            <person name="Kataoka T."/>
        </authorList>
    </citation>
    <scope>NUCLEOTIDE SEQUENCE [LARGE SCALE GENOMIC DNA]</scope>
    <source>
        <strain evidence="2 3">SYK</strain>
    </source>
</reference>
<dbReference type="InterPro" id="IPR027417">
    <property type="entry name" value="P-loop_NTPase"/>
</dbReference>
<protein>
    <recommendedName>
        <fullName evidence="1">Molybdopterin-guanine dinucleotide biosynthesis protein B (MobB) domain-containing protein</fullName>
    </recommendedName>
</protein>
<dbReference type="PANTHER" id="PTHR40072:SF1">
    <property type="entry name" value="MOLYBDOPTERIN-GUANINE DINUCLEOTIDE BIOSYNTHESIS ADAPTER PROTEIN"/>
    <property type="match status" value="1"/>
</dbReference>
<dbReference type="InterPro" id="IPR004435">
    <property type="entry name" value="MobB_dom"/>
</dbReference>
<organism evidence="2 3">
    <name type="scientific">Pseudodesulfovibrio nedwellii</name>
    <dbReference type="NCBI Taxonomy" id="2973072"/>
    <lineage>
        <taxon>Bacteria</taxon>
        <taxon>Pseudomonadati</taxon>
        <taxon>Thermodesulfobacteriota</taxon>
        <taxon>Desulfovibrionia</taxon>
        <taxon>Desulfovibrionales</taxon>
        <taxon>Desulfovibrionaceae</taxon>
    </lineage>
</organism>
<dbReference type="NCBIfam" id="TIGR00176">
    <property type="entry name" value="mobB"/>
    <property type="match status" value="1"/>
</dbReference>
<dbReference type="EMBL" id="AP026709">
    <property type="protein sequence ID" value="BDQ37799.1"/>
    <property type="molecule type" value="Genomic_DNA"/>
</dbReference>
<dbReference type="SUPFAM" id="SSF52540">
    <property type="entry name" value="P-loop containing nucleoside triphosphate hydrolases"/>
    <property type="match status" value="1"/>
</dbReference>
<evidence type="ECO:0000313" key="2">
    <source>
        <dbReference type="EMBL" id="BDQ37799.1"/>
    </source>
</evidence>
<name>A0ABM8B1W6_9BACT</name>
<dbReference type="Pfam" id="PF03205">
    <property type="entry name" value="MobB"/>
    <property type="match status" value="1"/>
</dbReference>
<dbReference type="InterPro" id="IPR052539">
    <property type="entry name" value="MGD_biosynthesis_adapter"/>
</dbReference>
<dbReference type="PANTHER" id="PTHR40072">
    <property type="entry name" value="MOLYBDOPTERIN-GUANINE DINUCLEOTIDE BIOSYNTHESIS ADAPTER PROTEIN-RELATED"/>
    <property type="match status" value="1"/>
</dbReference>
<feature type="domain" description="Molybdopterin-guanine dinucleotide biosynthesis protein B (MobB)" evidence="1">
    <location>
        <begin position="5"/>
        <end position="140"/>
    </location>
</feature>
<evidence type="ECO:0000259" key="1">
    <source>
        <dbReference type="Pfam" id="PF03205"/>
    </source>
</evidence>
<dbReference type="Proteomes" id="UP001317742">
    <property type="component" value="Chromosome"/>
</dbReference>
<evidence type="ECO:0000313" key="3">
    <source>
        <dbReference type="Proteomes" id="UP001317742"/>
    </source>
</evidence>
<gene>
    <name evidence="2" type="ORF">SYK_21590</name>
</gene>
<proteinExistence type="predicted"/>